<gene>
    <name evidence="10" type="primary">NDUBA</name>
    <name evidence="10" type="ORF">AVEN_44298_1</name>
</gene>
<evidence type="ECO:0000313" key="10">
    <source>
        <dbReference type="EMBL" id="GBM18737.1"/>
    </source>
</evidence>
<comment type="subcellular location">
    <subcellularLocation>
        <location evidence="1">Mitochondrion inner membrane</location>
        <topology evidence="1">Peripheral membrane protein</topology>
        <orientation evidence="1">Matrix side</orientation>
    </subcellularLocation>
</comment>
<dbReference type="PANTHER" id="PTHR13094:SF1">
    <property type="entry name" value="NADH DEHYDROGENASE [UBIQUINONE] 1 BETA SUBCOMPLEX SUBUNIT 10"/>
    <property type="match status" value="1"/>
</dbReference>
<dbReference type="Pfam" id="PF10249">
    <property type="entry name" value="NDUFB10"/>
    <property type="match status" value="1"/>
</dbReference>
<dbReference type="EMBL" id="BGPR01000410">
    <property type="protein sequence ID" value="GBM18737.1"/>
    <property type="molecule type" value="Genomic_DNA"/>
</dbReference>
<sequence>MLQPSHKLSGYWNKQASQPWQSYLVWGHCTVEFAGMDEERNGFIRFCNKIIHLIDGPVTWFRETVVLPNQKQYPYYHRIYPRAPTIDECYEKDAPCMYEATEQFKRDMKVDAAIVDILRKRKVECVRYEGHERHEKCKKIFDEYTEAELNYFIKYGDLGAFPHAKHAYMKQKHRMVYERRKEAGTWNPKKE</sequence>
<name>A0A4Y2DR66_ARAVE</name>
<keyword evidence="10" id="KW-0830">Ubiquinone</keyword>
<dbReference type="AlphaFoldDB" id="A0A4Y2DR66"/>
<keyword evidence="8" id="KW-0496">Mitochondrion</keyword>
<dbReference type="InterPro" id="IPR019377">
    <property type="entry name" value="NADH_UbQ_OxRdtase_su10"/>
</dbReference>
<evidence type="ECO:0000256" key="6">
    <source>
        <dbReference type="ARBA" id="ARBA00022792"/>
    </source>
</evidence>
<reference evidence="10 11" key="1">
    <citation type="journal article" date="2019" name="Sci. Rep.">
        <title>Orb-weaving spider Araneus ventricosus genome elucidates the spidroin gene catalogue.</title>
        <authorList>
            <person name="Kono N."/>
            <person name="Nakamura H."/>
            <person name="Ohtoshi R."/>
            <person name="Moran D.A.P."/>
            <person name="Shinohara A."/>
            <person name="Yoshida Y."/>
            <person name="Fujiwara M."/>
            <person name="Mori M."/>
            <person name="Tomita M."/>
            <person name="Arakawa K."/>
        </authorList>
    </citation>
    <scope>NUCLEOTIDE SEQUENCE [LARGE SCALE GENOMIC DNA]</scope>
</reference>
<evidence type="ECO:0000256" key="1">
    <source>
        <dbReference type="ARBA" id="ARBA00004443"/>
    </source>
</evidence>
<dbReference type="InterPro" id="IPR039993">
    <property type="entry name" value="NDUFB10"/>
</dbReference>
<keyword evidence="4" id="KW-0813">Transport</keyword>
<evidence type="ECO:0000256" key="2">
    <source>
        <dbReference type="ARBA" id="ARBA00008317"/>
    </source>
</evidence>
<evidence type="ECO:0000256" key="8">
    <source>
        <dbReference type="ARBA" id="ARBA00023128"/>
    </source>
</evidence>
<dbReference type="GO" id="GO:0045271">
    <property type="term" value="C:respiratory chain complex I"/>
    <property type="evidence" value="ECO:0007669"/>
    <property type="project" value="UniProtKB-ARBA"/>
</dbReference>
<keyword evidence="9" id="KW-0472">Membrane</keyword>
<proteinExistence type="inferred from homology"/>
<evidence type="ECO:0000256" key="9">
    <source>
        <dbReference type="ARBA" id="ARBA00023136"/>
    </source>
</evidence>
<comment type="similarity">
    <text evidence="2">Belongs to the complex I NDUFB10 subunit family.</text>
</comment>
<organism evidence="10 11">
    <name type="scientific">Araneus ventricosus</name>
    <name type="common">Orbweaver spider</name>
    <name type="synonym">Epeira ventricosa</name>
    <dbReference type="NCBI Taxonomy" id="182803"/>
    <lineage>
        <taxon>Eukaryota</taxon>
        <taxon>Metazoa</taxon>
        <taxon>Ecdysozoa</taxon>
        <taxon>Arthropoda</taxon>
        <taxon>Chelicerata</taxon>
        <taxon>Arachnida</taxon>
        <taxon>Araneae</taxon>
        <taxon>Araneomorphae</taxon>
        <taxon>Entelegynae</taxon>
        <taxon>Araneoidea</taxon>
        <taxon>Araneidae</taxon>
        <taxon>Araneus</taxon>
    </lineage>
</organism>
<dbReference type="OrthoDB" id="6017729at2759"/>
<protein>
    <recommendedName>
        <fullName evidence="3">NADH dehydrogenase [ubiquinone] 1 beta subcomplex subunit 10</fullName>
    </recommendedName>
</protein>
<evidence type="ECO:0000256" key="4">
    <source>
        <dbReference type="ARBA" id="ARBA00022448"/>
    </source>
</evidence>
<keyword evidence="7" id="KW-0249">Electron transport</keyword>
<dbReference type="PANTHER" id="PTHR13094">
    <property type="entry name" value="NADH-UBIQUINONE OXIDOREDUCTASE PDSW SUBUNIT"/>
    <property type="match status" value="1"/>
</dbReference>
<accession>A0A4Y2DR66</accession>
<evidence type="ECO:0000256" key="3">
    <source>
        <dbReference type="ARBA" id="ARBA00014109"/>
    </source>
</evidence>
<evidence type="ECO:0000313" key="11">
    <source>
        <dbReference type="Proteomes" id="UP000499080"/>
    </source>
</evidence>
<comment type="caution">
    <text evidence="10">The sequence shown here is derived from an EMBL/GenBank/DDBJ whole genome shotgun (WGS) entry which is preliminary data.</text>
</comment>
<evidence type="ECO:0000256" key="7">
    <source>
        <dbReference type="ARBA" id="ARBA00022982"/>
    </source>
</evidence>
<keyword evidence="6" id="KW-0999">Mitochondrion inner membrane</keyword>
<dbReference type="Proteomes" id="UP000499080">
    <property type="component" value="Unassembled WGS sequence"/>
</dbReference>
<dbReference type="GO" id="GO:0005743">
    <property type="term" value="C:mitochondrial inner membrane"/>
    <property type="evidence" value="ECO:0007669"/>
    <property type="project" value="UniProtKB-SubCell"/>
</dbReference>
<keyword evidence="5" id="KW-0679">Respiratory chain</keyword>
<keyword evidence="11" id="KW-1185">Reference proteome</keyword>
<evidence type="ECO:0000256" key="5">
    <source>
        <dbReference type="ARBA" id="ARBA00022660"/>
    </source>
</evidence>